<dbReference type="Proteomes" id="UP001479436">
    <property type="component" value="Unassembled WGS sequence"/>
</dbReference>
<evidence type="ECO:0000256" key="7">
    <source>
        <dbReference type="PIRNR" id="PIRNR037125"/>
    </source>
</evidence>
<evidence type="ECO:0000256" key="3">
    <source>
        <dbReference type="ARBA" id="ARBA00022723"/>
    </source>
</evidence>
<reference evidence="11 12" key="1">
    <citation type="submission" date="2023-04" db="EMBL/GenBank/DDBJ databases">
        <title>Genome of Basidiobolus ranarum AG-B5.</title>
        <authorList>
            <person name="Stajich J.E."/>
            <person name="Carter-House D."/>
            <person name="Gryganskyi A."/>
        </authorList>
    </citation>
    <scope>NUCLEOTIDE SEQUENCE [LARGE SCALE GENOMIC DNA]</scope>
    <source>
        <strain evidence="11 12">AG-B5</strain>
    </source>
</reference>
<protein>
    <recommendedName>
        <fullName evidence="7">20S-pre-rRNA D-site endonuclease NOB1</fullName>
    </recommendedName>
</protein>
<dbReference type="EMBL" id="JASJQH010000019">
    <property type="protein sequence ID" value="KAK9768421.1"/>
    <property type="molecule type" value="Genomic_DNA"/>
</dbReference>
<dbReference type="Gene3D" id="3.40.50.1010">
    <property type="entry name" value="5'-nuclease"/>
    <property type="match status" value="1"/>
</dbReference>
<sequence>MSFSNNELPQEPQKVNYLIVDSGPILKGAKIRHLADHFYTIPEVFAEIRDKQSRLLLAQLPFDLKVRIPSDEALHAVASFSRKTGDYATLSAVDLKVLALAYMFEKEEVGVEHLRTEPVRAETQKGKIYTPKPEEESPEAEEPTETNETEENSEDVSQAVEDENIDAELSELTEKVDLNEASEVPASEAQPVEEEEDDDEGWITPDNIAKFKRADAGFIKPEETVEEPIKVACITTDFAMQNVLLQQGLKLISIDGILIKRIKTWVLRCHACFKVTTNMEKKFCPSCGNSTLMRTSTSVDEFGNVRYYLKKNFQYNNRGTQFSIPLPKSGKKSNNIILREDQREYEKALKFSRKKDTIDVFDPDYIPKLISGAGRDSNGMPTIGYGKKNPNQARRRTGRKKH</sequence>
<dbReference type="CDD" id="cd09876">
    <property type="entry name" value="PIN_Nob1-like"/>
    <property type="match status" value="1"/>
</dbReference>
<evidence type="ECO:0000256" key="4">
    <source>
        <dbReference type="ARBA" id="ARBA00022801"/>
    </source>
</evidence>
<comment type="caution">
    <text evidence="11">The sequence shown here is derived from an EMBL/GenBank/DDBJ whole genome shotgun (WGS) entry which is preliminary data.</text>
</comment>
<keyword evidence="4" id="KW-0378">Hydrolase</keyword>
<dbReference type="SUPFAM" id="SSF144206">
    <property type="entry name" value="NOB1 zinc finger-like"/>
    <property type="match status" value="1"/>
</dbReference>
<dbReference type="PANTHER" id="PTHR12814:SF2">
    <property type="entry name" value="RNA-BINDING PROTEIN NOB1"/>
    <property type="match status" value="1"/>
</dbReference>
<dbReference type="InterPro" id="IPR036283">
    <property type="entry name" value="NOB1_Zf-like_sf"/>
</dbReference>
<keyword evidence="12" id="KW-1185">Reference proteome</keyword>
<dbReference type="Pfam" id="PF08772">
    <property type="entry name" value="Zn_ribbon_NOB1"/>
    <property type="match status" value="1"/>
</dbReference>
<comment type="subcellular location">
    <subcellularLocation>
        <location evidence="7">Nucleus</location>
        <location evidence="7">Nucleolus</location>
    </subcellularLocation>
</comment>
<feature type="compositionally biased region" description="Basic and acidic residues" evidence="8">
    <location>
        <begin position="115"/>
        <end position="125"/>
    </location>
</feature>
<feature type="region of interest" description="Disordered" evidence="8">
    <location>
        <begin position="115"/>
        <end position="158"/>
    </location>
</feature>
<dbReference type="PANTHER" id="PTHR12814">
    <property type="entry name" value="RNA-BINDING PROTEIN NOB1"/>
    <property type="match status" value="1"/>
</dbReference>
<keyword evidence="5 7" id="KW-0862">Zinc</keyword>
<evidence type="ECO:0000313" key="12">
    <source>
        <dbReference type="Proteomes" id="UP001479436"/>
    </source>
</evidence>
<feature type="region of interest" description="Disordered" evidence="8">
    <location>
        <begin position="174"/>
        <end position="203"/>
    </location>
</feature>
<dbReference type="Gene3D" id="6.20.210.10">
    <property type="entry name" value="Nin one binding (NOB1), Zn-ribbon-like"/>
    <property type="match status" value="1"/>
</dbReference>
<evidence type="ECO:0000256" key="2">
    <source>
        <dbReference type="ARBA" id="ARBA00022722"/>
    </source>
</evidence>
<evidence type="ECO:0000259" key="9">
    <source>
        <dbReference type="Pfam" id="PF08772"/>
    </source>
</evidence>
<gene>
    <name evidence="11" type="primary">nob1</name>
    <name evidence="11" type="ORF">K7432_000965</name>
</gene>
<evidence type="ECO:0000256" key="8">
    <source>
        <dbReference type="SAM" id="MobiDB-lite"/>
    </source>
</evidence>
<accession>A0ABR2X3T4</accession>
<proteinExistence type="inferred from homology"/>
<feature type="region of interest" description="Disordered" evidence="8">
    <location>
        <begin position="371"/>
        <end position="402"/>
    </location>
</feature>
<comment type="function">
    <text evidence="7">Required for the synthesis of 40S ribosome subunits. Has a role in processing 20S pre-rRNA into the mature 18S rRNA, where it is required for cleavage at the 3' end of the mature 18S rRNA (D-site). Accompanies the 20S pre-rRNA from the nucleus to the cytoplasm.</text>
</comment>
<evidence type="ECO:0000313" key="11">
    <source>
        <dbReference type="EMBL" id="KAK9768421.1"/>
    </source>
</evidence>
<feature type="compositionally biased region" description="Acidic residues" evidence="8">
    <location>
        <begin position="191"/>
        <end position="201"/>
    </location>
</feature>
<feature type="domain" description="Ribonuclease PIN" evidence="10">
    <location>
        <begin position="18"/>
        <end position="103"/>
    </location>
</feature>
<dbReference type="InterPro" id="IPR039907">
    <property type="entry name" value="NOB1"/>
</dbReference>
<dbReference type="Pfam" id="PF17146">
    <property type="entry name" value="PIN_6"/>
    <property type="match status" value="1"/>
</dbReference>
<organism evidence="11 12">
    <name type="scientific">Basidiobolus ranarum</name>
    <dbReference type="NCBI Taxonomy" id="34480"/>
    <lineage>
        <taxon>Eukaryota</taxon>
        <taxon>Fungi</taxon>
        <taxon>Fungi incertae sedis</taxon>
        <taxon>Zoopagomycota</taxon>
        <taxon>Entomophthoromycotina</taxon>
        <taxon>Basidiobolomycetes</taxon>
        <taxon>Basidiobolales</taxon>
        <taxon>Basidiobolaceae</taxon>
        <taxon>Basidiobolus</taxon>
    </lineage>
</organism>
<evidence type="ECO:0000256" key="5">
    <source>
        <dbReference type="ARBA" id="ARBA00022833"/>
    </source>
</evidence>
<comment type="similarity">
    <text evidence="1 7">Belongs to the NOB1 family.</text>
</comment>
<keyword evidence="2" id="KW-0540">Nuclease</keyword>
<evidence type="ECO:0000259" key="10">
    <source>
        <dbReference type="Pfam" id="PF17146"/>
    </source>
</evidence>
<feature type="compositionally biased region" description="Basic residues" evidence="8">
    <location>
        <begin position="393"/>
        <end position="402"/>
    </location>
</feature>
<keyword evidence="11" id="KW-0255">Endonuclease</keyword>
<feature type="compositionally biased region" description="Acidic residues" evidence="8">
    <location>
        <begin position="136"/>
        <end position="158"/>
    </location>
</feature>
<evidence type="ECO:0000256" key="6">
    <source>
        <dbReference type="ARBA" id="ARBA00023242"/>
    </source>
</evidence>
<dbReference type="InterPro" id="IPR017117">
    <property type="entry name" value="Nob1_euk"/>
</dbReference>
<dbReference type="InterPro" id="IPR033411">
    <property type="entry name" value="Ribonuclease_PIN"/>
</dbReference>
<dbReference type="InterPro" id="IPR014881">
    <property type="entry name" value="NOB1_Zn-bd"/>
</dbReference>
<dbReference type="PIRSF" id="PIRSF037125">
    <property type="entry name" value="D-site_20S_pre-rRNA_nuclease"/>
    <property type="match status" value="1"/>
</dbReference>
<name>A0ABR2X3T4_9FUNG</name>
<keyword evidence="6 7" id="KW-0539">Nucleus</keyword>
<dbReference type="GO" id="GO:0004519">
    <property type="term" value="F:endonuclease activity"/>
    <property type="evidence" value="ECO:0007669"/>
    <property type="project" value="UniProtKB-KW"/>
</dbReference>
<evidence type="ECO:0000256" key="1">
    <source>
        <dbReference type="ARBA" id="ARBA00005858"/>
    </source>
</evidence>
<keyword evidence="3 7" id="KW-0479">Metal-binding</keyword>
<feature type="domain" description="Nin one binding (NOB1) Zn-ribbon-like" evidence="9">
    <location>
        <begin position="259"/>
        <end position="330"/>
    </location>
</feature>